<protein>
    <recommendedName>
        <fullName evidence="11">NADH dehydrogenase [ubiquinone] 1 alpha subcomplex subunit 13</fullName>
    </recommendedName>
</protein>
<dbReference type="STRING" id="215250.A0A316YZN7"/>
<keyword evidence="13" id="KW-1185">Reference proteome</keyword>
<dbReference type="EMBL" id="KZ819634">
    <property type="protein sequence ID" value="PWN94244.1"/>
    <property type="molecule type" value="Genomic_DNA"/>
</dbReference>
<evidence type="ECO:0000256" key="10">
    <source>
        <dbReference type="ARBA" id="ARBA00023136"/>
    </source>
</evidence>
<comment type="similarity">
    <text evidence="2 11">Belongs to the complex I NDUFA13 subunit family.</text>
</comment>
<dbReference type="Proteomes" id="UP000245768">
    <property type="component" value="Unassembled WGS sequence"/>
</dbReference>
<evidence type="ECO:0000256" key="1">
    <source>
        <dbReference type="ARBA" id="ARBA00004298"/>
    </source>
</evidence>
<dbReference type="PANTHER" id="PTHR12966:SF0">
    <property type="entry name" value="NADH DEHYDROGENASE [UBIQUINONE] 1 ALPHA SUBCOMPLEX SUBUNIT 13"/>
    <property type="match status" value="1"/>
</dbReference>
<dbReference type="GO" id="GO:0045271">
    <property type="term" value="C:respiratory chain complex I"/>
    <property type="evidence" value="ECO:0007669"/>
    <property type="project" value="UniProtKB-UniRule"/>
</dbReference>
<dbReference type="InterPro" id="IPR009346">
    <property type="entry name" value="GRIM-19"/>
</dbReference>
<keyword evidence="7 11" id="KW-0249">Electron transport</keyword>
<name>A0A316YZN7_9BASI</name>
<keyword evidence="6 11" id="KW-0999">Mitochondrion inner membrane</keyword>
<evidence type="ECO:0000313" key="12">
    <source>
        <dbReference type="EMBL" id="PWN94244.1"/>
    </source>
</evidence>
<reference evidence="12 13" key="1">
    <citation type="journal article" date="2018" name="Mol. Biol. Evol.">
        <title>Broad Genomic Sampling Reveals a Smut Pathogenic Ancestry of the Fungal Clade Ustilaginomycotina.</title>
        <authorList>
            <person name="Kijpornyongpan T."/>
            <person name="Mondo S.J."/>
            <person name="Barry K."/>
            <person name="Sandor L."/>
            <person name="Lee J."/>
            <person name="Lipzen A."/>
            <person name="Pangilinan J."/>
            <person name="LaButti K."/>
            <person name="Hainaut M."/>
            <person name="Henrissat B."/>
            <person name="Grigoriev I.V."/>
            <person name="Spatafora J.W."/>
            <person name="Aime M.C."/>
        </authorList>
    </citation>
    <scope>NUCLEOTIDE SEQUENCE [LARGE SCALE GENOMIC DNA]</scope>
    <source>
        <strain evidence="12 13">MCA 4198</strain>
    </source>
</reference>
<evidence type="ECO:0000256" key="9">
    <source>
        <dbReference type="ARBA" id="ARBA00023128"/>
    </source>
</evidence>
<sequence length="119" mass="13691">MGGDLPPQGGYEPIRYKRNLPTRGPGGLAIFGGVLAICAYGFYRVGMGNLEQRELKREKAWSRIHLVPLLLAEADRDTYRREQAQYAREKEIMKDVPDWEARKSVYNTKRYTPQSFVVL</sequence>
<keyword evidence="10 11" id="KW-0472">Membrane</keyword>
<keyword evidence="8 11" id="KW-1133">Transmembrane helix</keyword>
<accession>A0A316YZN7</accession>
<evidence type="ECO:0000256" key="7">
    <source>
        <dbReference type="ARBA" id="ARBA00022982"/>
    </source>
</evidence>
<dbReference type="InParanoid" id="A0A316YZN7"/>
<evidence type="ECO:0000256" key="3">
    <source>
        <dbReference type="ARBA" id="ARBA00022448"/>
    </source>
</evidence>
<dbReference type="PANTHER" id="PTHR12966">
    <property type="entry name" value="NADH DEHYDROGENASE UBIQUINONE 1 ALPHA SUBCOMPLEX SUBUNIT 13"/>
    <property type="match status" value="1"/>
</dbReference>
<evidence type="ECO:0000256" key="8">
    <source>
        <dbReference type="ARBA" id="ARBA00022989"/>
    </source>
</evidence>
<comment type="function">
    <text evidence="11">Complex I functions in the transfer of electrons from NADH to the respiratory chain. Accessory subunit of the mitochondrial membrane respiratory chain NADH dehydrogenase (Complex I), that is believed not to be involved in catalysis.</text>
</comment>
<evidence type="ECO:0000313" key="13">
    <source>
        <dbReference type="Proteomes" id="UP000245768"/>
    </source>
</evidence>
<feature type="transmembrane region" description="Helical" evidence="11">
    <location>
        <begin position="26"/>
        <end position="43"/>
    </location>
</feature>
<dbReference type="RefSeq" id="XP_025381442.1">
    <property type="nucleotide sequence ID" value="XM_025523211.1"/>
</dbReference>
<proteinExistence type="inferred from homology"/>
<dbReference type="AlphaFoldDB" id="A0A316YZN7"/>
<dbReference type="GO" id="GO:0005743">
    <property type="term" value="C:mitochondrial inner membrane"/>
    <property type="evidence" value="ECO:0007669"/>
    <property type="project" value="UniProtKB-SubCell"/>
</dbReference>
<dbReference type="Pfam" id="PF06212">
    <property type="entry name" value="GRIM-19"/>
    <property type="match status" value="1"/>
</dbReference>
<keyword evidence="3 11" id="KW-0813">Transport</keyword>
<evidence type="ECO:0000256" key="2">
    <source>
        <dbReference type="ARBA" id="ARBA00007312"/>
    </source>
</evidence>
<dbReference type="GeneID" id="37045127"/>
<gene>
    <name evidence="12" type="ORF">FA10DRAFT_274252</name>
</gene>
<keyword evidence="5 11" id="KW-0812">Transmembrane</keyword>
<dbReference type="OrthoDB" id="3308at2759"/>
<comment type="subcellular location">
    <subcellularLocation>
        <location evidence="1 11">Mitochondrion inner membrane</location>
        <topology evidence="1 11">Single-pass membrane protein</topology>
        <orientation evidence="1 11">Matrix side</orientation>
    </subcellularLocation>
</comment>
<organism evidence="12 13">
    <name type="scientific">Acaromyces ingoldii</name>
    <dbReference type="NCBI Taxonomy" id="215250"/>
    <lineage>
        <taxon>Eukaryota</taxon>
        <taxon>Fungi</taxon>
        <taxon>Dikarya</taxon>
        <taxon>Basidiomycota</taxon>
        <taxon>Ustilaginomycotina</taxon>
        <taxon>Exobasidiomycetes</taxon>
        <taxon>Exobasidiales</taxon>
        <taxon>Cryptobasidiaceae</taxon>
        <taxon>Acaromyces</taxon>
    </lineage>
</organism>
<evidence type="ECO:0000256" key="5">
    <source>
        <dbReference type="ARBA" id="ARBA00022692"/>
    </source>
</evidence>
<evidence type="ECO:0000256" key="4">
    <source>
        <dbReference type="ARBA" id="ARBA00022660"/>
    </source>
</evidence>
<keyword evidence="9 11" id="KW-0496">Mitochondrion</keyword>
<evidence type="ECO:0000256" key="6">
    <source>
        <dbReference type="ARBA" id="ARBA00022792"/>
    </source>
</evidence>
<keyword evidence="4 11" id="KW-0679">Respiratory chain</keyword>
<evidence type="ECO:0000256" key="11">
    <source>
        <dbReference type="RuleBase" id="RU368034"/>
    </source>
</evidence>